<evidence type="ECO:0000256" key="16">
    <source>
        <dbReference type="SAM" id="Coils"/>
    </source>
</evidence>
<evidence type="ECO:0000256" key="6">
    <source>
        <dbReference type="ARBA" id="ARBA00022519"/>
    </source>
</evidence>
<evidence type="ECO:0000313" key="21">
    <source>
        <dbReference type="Proteomes" id="UP000199184"/>
    </source>
</evidence>
<keyword evidence="10" id="KW-0418">Kinase</keyword>
<protein>
    <recommendedName>
        <fullName evidence="4">non-specific protein-tyrosine kinase</fullName>
        <ecNumber evidence="4">2.7.10.2</ecNumber>
    </recommendedName>
</protein>
<organism evidence="20 21">
    <name type="scientific">Bradyrhizobium shewense</name>
    <dbReference type="NCBI Taxonomy" id="1761772"/>
    <lineage>
        <taxon>Bacteria</taxon>
        <taxon>Pseudomonadati</taxon>
        <taxon>Pseudomonadota</taxon>
        <taxon>Alphaproteobacteria</taxon>
        <taxon>Hyphomicrobiales</taxon>
        <taxon>Nitrobacteraceae</taxon>
        <taxon>Bradyrhizobium</taxon>
    </lineage>
</organism>
<comment type="catalytic activity">
    <reaction evidence="15">
        <text>L-tyrosyl-[protein] + ATP = O-phospho-L-tyrosyl-[protein] + ADP + H(+)</text>
        <dbReference type="Rhea" id="RHEA:10596"/>
        <dbReference type="Rhea" id="RHEA-COMP:10136"/>
        <dbReference type="Rhea" id="RHEA-COMP:20101"/>
        <dbReference type="ChEBI" id="CHEBI:15378"/>
        <dbReference type="ChEBI" id="CHEBI:30616"/>
        <dbReference type="ChEBI" id="CHEBI:46858"/>
        <dbReference type="ChEBI" id="CHEBI:61978"/>
        <dbReference type="ChEBI" id="CHEBI:456216"/>
        <dbReference type="EC" id="2.7.10.2"/>
    </reaction>
</comment>
<evidence type="ECO:0000256" key="10">
    <source>
        <dbReference type="ARBA" id="ARBA00022777"/>
    </source>
</evidence>
<keyword evidence="8 17" id="KW-0812">Transmembrane</keyword>
<evidence type="ECO:0000313" key="20">
    <source>
        <dbReference type="EMBL" id="SCB08586.1"/>
    </source>
</evidence>
<dbReference type="InterPro" id="IPR050445">
    <property type="entry name" value="Bact_polysacc_biosynth/exp"/>
</dbReference>
<dbReference type="SUPFAM" id="SSF52540">
    <property type="entry name" value="P-loop containing nucleoside triphosphate hydrolases"/>
    <property type="match status" value="1"/>
</dbReference>
<evidence type="ECO:0000256" key="8">
    <source>
        <dbReference type="ARBA" id="ARBA00022692"/>
    </source>
</evidence>
<evidence type="ECO:0000256" key="17">
    <source>
        <dbReference type="SAM" id="Phobius"/>
    </source>
</evidence>
<dbReference type="GO" id="GO:0005886">
    <property type="term" value="C:plasma membrane"/>
    <property type="evidence" value="ECO:0007669"/>
    <property type="project" value="UniProtKB-SubCell"/>
</dbReference>
<dbReference type="PANTHER" id="PTHR32309">
    <property type="entry name" value="TYROSINE-PROTEIN KINASE"/>
    <property type="match status" value="1"/>
</dbReference>
<accession>A0A1C3TZE9</accession>
<evidence type="ECO:0000259" key="19">
    <source>
        <dbReference type="Pfam" id="PF13614"/>
    </source>
</evidence>
<evidence type="ECO:0000256" key="1">
    <source>
        <dbReference type="ARBA" id="ARBA00004429"/>
    </source>
</evidence>
<keyword evidence="13 17" id="KW-0472">Membrane</keyword>
<evidence type="ECO:0000256" key="13">
    <source>
        <dbReference type="ARBA" id="ARBA00023136"/>
    </source>
</evidence>
<dbReference type="AlphaFoldDB" id="A0A1C3TZE9"/>
<evidence type="ECO:0000259" key="18">
    <source>
        <dbReference type="Pfam" id="PF02706"/>
    </source>
</evidence>
<dbReference type="Gene3D" id="3.40.50.300">
    <property type="entry name" value="P-loop containing nucleotide triphosphate hydrolases"/>
    <property type="match status" value="1"/>
</dbReference>
<proteinExistence type="inferred from homology"/>
<dbReference type="EMBL" id="FMAI01000001">
    <property type="protein sequence ID" value="SCB08586.1"/>
    <property type="molecule type" value="Genomic_DNA"/>
</dbReference>
<keyword evidence="16" id="KW-0175">Coiled coil</keyword>
<keyword evidence="11" id="KW-0067">ATP-binding</keyword>
<dbReference type="InterPro" id="IPR027417">
    <property type="entry name" value="P-loop_NTPase"/>
</dbReference>
<keyword evidence="6" id="KW-0997">Cell inner membrane</keyword>
<comment type="subcellular location">
    <subcellularLocation>
        <location evidence="1">Cell inner membrane</location>
        <topology evidence="1">Multi-pass membrane protein</topology>
    </subcellularLocation>
</comment>
<dbReference type="InterPro" id="IPR005702">
    <property type="entry name" value="Wzc-like_C"/>
</dbReference>
<dbReference type="Pfam" id="PF13614">
    <property type="entry name" value="AAA_31"/>
    <property type="match status" value="1"/>
</dbReference>
<feature type="domain" description="Polysaccharide chain length determinant N-terminal" evidence="18">
    <location>
        <begin position="39"/>
        <end position="120"/>
    </location>
</feature>
<dbReference type="InterPro" id="IPR003856">
    <property type="entry name" value="LPS_length_determ_N"/>
</dbReference>
<evidence type="ECO:0000256" key="4">
    <source>
        <dbReference type="ARBA" id="ARBA00011903"/>
    </source>
</evidence>
<keyword evidence="14" id="KW-0829">Tyrosine-protein kinase</keyword>
<evidence type="ECO:0000256" key="2">
    <source>
        <dbReference type="ARBA" id="ARBA00007316"/>
    </source>
</evidence>
<evidence type="ECO:0000256" key="3">
    <source>
        <dbReference type="ARBA" id="ARBA00008883"/>
    </source>
</evidence>
<dbReference type="GO" id="GO:0004713">
    <property type="term" value="F:protein tyrosine kinase activity"/>
    <property type="evidence" value="ECO:0007669"/>
    <property type="project" value="TreeGrafter"/>
</dbReference>
<sequence length="773" mass="84809">MLQSNLLQTERLPLSGQGQFDQKEDGGIGELIKFGITFLRRQYLMIAVTAALSTAASLLYLRLAPPTYSAQVQVLLGNTRAQFVQQQSLLTEPAFDVSQIETQLQLLKSRATAAAVIEQLKLANDPELNEAEPSLLSLWQRLRPSVTSRPKDRQPELQGQPSEAVIDSFLDRLSANRIGYSNIIEINFNSSDPGRAADIVNAVAKAYVADQLDAKFDANRKATSWLQERLRDLGEQALTAQRAVDAYKAQNNIVSSDGKSIGDQQITELNARLAAARAQNSEARAKLTRYENLLGTDPAKSTLIVGLDAIGPDATTSSIITALRQQYLELSRREAELSARVGRDHLAVVNVRNRKHEFSNSIFEEVKRLAGISRSEFELATQRQQEIEKQLAQAVSQSRSTNSAELTIKDLESRAKGLRNLYDTFLQRYVGSSQQETFPITETRVVFPASPPQTKSKPKTKLVLAFGILGGLALGVALAFVRDVMDRVFRTSSQIEAALEIPCLSLVPLLRTPTGSTGRPSRAEDDPKQRTLSTVPAIHRAVVGMPLSRFAEAIRSIKLAIDHNPAKISNQVIGITSALPNEGKTTIAASLAQLIAQSGKRAIIVDCDLRNPSLTASLAPKALAGLIEVASGNRSLEEAIWRDPQTNLSFLPVVRKGPLIHTSEILCAETISRLFDRLRASYDYVVVDLPPLSPLVDVRATAPLVDCFVLVVEWGRTKIDVVQHALHTAPTIHESLVGTVLNKTDIKAMARYDANRSDYYDDSHYIRYGLSGS</sequence>
<feature type="domain" description="AAA" evidence="19">
    <location>
        <begin position="582"/>
        <end position="700"/>
    </location>
</feature>
<reference evidence="21" key="1">
    <citation type="submission" date="2016-08" db="EMBL/GenBank/DDBJ databases">
        <authorList>
            <person name="Varghese N."/>
            <person name="Submissions Spin"/>
        </authorList>
    </citation>
    <scope>NUCLEOTIDE SEQUENCE [LARGE SCALE GENOMIC DNA]</scope>
    <source>
        <strain evidence="21">ERR11</strain>
    </source>
</reference>
<dbReference type="Proteomes" id="UP000199184">
    <property type="component" value="Unassembled WGS sequence"/>
</dbReference>
<keyword evidence="9" id="KW-0547">Nucleotide-binding</keyword>
<evidence type="ECO:0000256" key="12">
    <source>
        <dbReference type="ARBA" id="ARBA00022989"/>
    </source>
</evidence>
<feature type="coiled-coil region" evidence="16">
    <location>
        <begin position="266"/>
        <end position="293"/>
    </location>
</feature>
<gene>
    <name evidence="20" type="ORF">GA0061098_1001153</name>
</gene>
<evidence type="ECO:0000256" key="15">
    <source>
        <dbReference type="ARBA" id="ARBA00051245"/>
    </source>
</evidence>
<name>A0A1C3TZE9_9BRAD</name>
<dbReference type="EC" id="2.7.10.2" evidence="4"/>
<keyword evidence="7" id="KW-0808">Transferase</keyword>
<keyword evidence="21" id="KW-1185">Reference proteome</keyword>
<keyword evidence="12 17" id="KW-1133">Transmembrane helix</keyword>
<comment type="similarity">
    <text evidence="2">Belongs to the CpsD/CapB family.</text>
</comment>
<feature type="transmembrane region" description="Helical" evidence="17">
    <location>
        <begin position="43"/>
        <end position="63"/>
    </location>
</feature>
<dbReference type="InterPro" id="IPR025669">
    <property type="entry name" value="AAA_dom"/>
</dbReference>
<feature type="coiled-coil region" evidence="16">
    <location>
        <begin position="401"/>
        <end position="428"/>
    </location>
</feature>
<evidence type="ECO:0000256" key="7">
    <source>
        <dbReference type="ARBA" id="ARBA00022679"/>
    </source>
</evidence>
<evidence type="ECO:0000256" key="14">
    <source>
        <dbReference type="ARBA" id="ARBA00023137"/>
    </source>
</evidence>
<keyword evidence="5" id="KW-1003">Cell membrane</keyword>
<dbReference type="CDD" id="cd05387">
    <property type="entry name" value="BY-kinase"/>
    <property type="match status" value="1"/>
</dbReference>
<evidence type="ECO:0000256" key="9">
    <source>
        <dbReference type="ARBA" id="ARBA00022741"/>
    </source>
</evidence>
<dbReference type="PANTHER" id="PTHR32309:SF13">
    <property type="entry name" value="FERRIC ENTEROBACTIN TRANSPORT PROTEIN FEPE"/>
    <property type="match status" value="1"/>
</dbReference>
<dbReference type="Pfam" id="PF02706">
    <property type="entry name" value="Wzz"/>
    <property type="match status" value="1"/>
</dbReference>
<evidence type="ECO:0000256" key="5">
    <source>
        <dbReference type="ARBA" id="ARBA00022475"/>
    </source>
</evidence>
<comment type="similarity">
    <text evidence="3">Belongs to the etk/wzc family.</text>
</comment>
<evidence type="ECO:0000256" key="11">
    <source>
        <dbReference type="ARBA" id="ARBA00022840"/>
    </source>
</evidence>
<feature type="transmembrane region" description="Helical" evidence="17">
    <location>
        <begin position="462"/>
        <end position="481"/>
    </location>
</feature>